<evidence type="ECO:0000313" key="4">
    <source>
        <dbReference type="Proteomes" id="UP000249619"/>
    </source>
</evidence>
<dbReference type="GO" id="GO:0000981">
    <property type="term" value="F:DNA-binding transcription factor activity, RNA polymerase II-specific"/>
    <property type="evidence" value="ECO:0007669"/>
    <property type="project" value="InterPro"/>
</dbReference>
<dbReference type="PROSITE" id="PS50048">
    <property type="entry name" value="ZN2_CY6_FUNGAL_2"/>
    <property type="match status" value="1"/>
</dbReference>
<name>A0A364MW98_STELY</name>
<dbReference type="Pfam" id="PF00172">
    <property type="entry name" value="Zn_clus"/>
    <property type="match status" value="1"/>
</dbReference>
<protein>
    <submittedName>
        <fullName evidence="3">C6 zinc finger domain-containing protein</fullName>
    </submittedName>
</protein>
<accession>A0A364MW98</accession>
<dbReference type="PANTHER" id="PTHR37540">
    <property type="entry name" value="TRANSCRIPTION FACTOR (ACR-2), PUTATIVE-RELATED-RELATED"/>
    <property type="match status" value="1"/>
</dbReference>
<gene>
    <name evidence="3" type="ORF">DDE83_007549</name>
</gene>
<evidence type="ECO:0000313" key="3">
    <source>
        <dbReference type="EMBL" id="RAR05056.1"/>
    </source>
</evidence>
<evidence type="ECO:0000259" key="2">
    <source>
        <dbReference type="PROSITE" id="PS50048"/>
    </source>
</evidence>
<keyword evidence="4" id="KW-1185">Reference proteome</keyword>
<dbReference type="PROSITE" id="PS00463">
    <property type="entry name" value="ZN2_CY6_FUNGAL_1"/>
    <property type="match status" value="1"/>
</dbReference>
<dbReference type="AlphaFoldDB" id="A0A364MW98"/>
<dbReference type="GO" id="GO:0008270">
    <property type="term" value="F:zinc ion binding"/>
    <property type="evidence" value="ECO:0007669"/>
    <property type="project" value="InterPro"/>
</dbReference>
<keyword evidence="1" id="KW-0539">Nucleus</keyword>
<proteinExistence type="predicted"/>
<dbReference type="CDD" id="cd00067">
    <property type="entry name" value="GAL4"/>
    <property type="match status" value="1"/>
</dbReference>
<dbReference type="InterPro" id="IPR036864">
    <property type="entry name" value="Zn2-C6_fun-type_DNA-bd_sf"/>
</dbReference>
<dbReference type="SUPFAM" id="SSF57701">
    <property type="entry name" value="Zn2/Cys6 DNA-binding domain"/>
    <property type="match status" value="1"/>
</dbReference>
<dbReference type="InterPro" id="IPR001138">
    <property type="entry name" value="Zn2Cys6_DnaBD"/>
</dbReference>
<dbReference type="Gene3D" id="4.10.240.10">
    <property type="entry name" value="Zn(2)-C6 fungal-type DNA-binding domain"/>
    <property type="match status" value="1"/>
</dbReference>
<evidence type="ECO:0000256" key="1">
    <source>
        <dbReference type="ARBA" id="ARBA00023242"/>
    </source>
</evidence>
<reference evidence="4" key="1">
    <citation type="submission" date="2018-05" db="EMBL/GenBank/DDBJ databases">
        <title>Draft genome sequence of Stemphylium lycopersici strain CIDEFI 213.</title>
        <authorList>
            <person name="Medina R."/>
            <person name="Franco M.E.E."/>
            <person name="Lucentini C.G."/>
            <person name="Saparrat M.C.N."/>
            <person name="Balatti P.A."/>
        </authorList>
    </citation>
    <scope>NUCLEOTIDE SEQUENCE [LARGE SCALE GENOMIC DNA]</scope>
    <source>
        <strain evidence="4">CIDEFI 213</strain>
    </source>
</reference>
<organism evidence="3 4">
    <name type="scientific">Stemphylium lycopersici</name>
    <name type="common">Tomato gray leaf spot disease fungus</name>
    <name type="synonym">Thyrospora lycopersici</name>
    <dbReference type="NCBI Taxonomy" id="183478"/>
    <lineage>
        <taxon>Eukaryota</taxon>
        <taxon>Fungi</taxon>
        <taxon>Dikarya</taxon>
        <taxon>Ascomycota</taxon>
        <taxon>Pezizomycotina</taxon>
        <taxon>Dothideomycetes</taxon>
        <taxon>Pleosporomycetidae</taxon>
        <taxon>Pleosporales</taxon>
        <taxon>Pleosporineae</taxon>
        <taxon>Pleosporaceae</taxon>
        <taxon>Stemphylium</taxon>
    </lineage>
</organism>
<sequence>MRRTLRRSCEACAKSKLSCDLRTPQCSRCIKRKITNCVYANEPLTLSPTEQSAIATLNHGPSTFKESAQSAVSPPTLLGGSLSQAFDPFDVYPRTRLPRARVQQLINHFLSSIAFQYYPLDLGKSSNPFVVSWWPLALQDPALFHVSLQTASLDLDLKAKNGFQNSEILMQDSISLVRQRVEDQFLSCSDETMDSVVTLAAIEFGKGNFSVGSMHIEGVIKMVLMRGGIHTLKLTSPLTARMVSWVSMILLQTPQFDVQNDWGRGDAIAPIPQWVDAADKSQKELPSHFVGLEIQLSVRDTLLRLRSIFDMSQQQALSTTDLHDLTCFVLHKLLSLSPPPFETSRGVAESECVRYSVALYMLIIHGPTYFTHAHLQSNLVSGLRAHLDGTMQSLSLYHEAIALWGLTVGMVASDGTSENFLFESQVKALCVRLNLHAWVDIRNLLEQVLWYKMPWAELIFQQRWEMAMMTTWSHCH</sequence>
<dbReference type="Proteomes" id="UP000249619">
    <property type="component" value="Unassembled WGS sequence"/>
</dbReference>
<dbReference type="InterPro" id="IPR021858">
    <property type="entry name" value="Fun_TF"/>
</dbReference>
<comment type="caution">
    <text evidence="3">The sequence shown here is derived from an EMBL/GenBank/DDBJ whole genome shotgun (WGS) entry which is preliminary data.</text>
</comment>
<feature type="domain" description="Zn(2)-C6 fungal-type" evidence="2">
    <location>
        <begin position="8"/>
        <end position="39"/>
    </location>
</feature>
<dbReference type="Pfam" id="PF11951">
    <property type="entry name" value="Fungal_trans_2"/>
    <property type="match status" value="1"/>
</dbReference>
<dbReference type="SMART" id="SM00066">
    <property type="entry name" value="GAL4"/>
    <property type="match status" value="1"/>
</dbReference>
<dbReference type="STRING" id="183478.A0A364MW98"/>
<dbReference type="EMBL" id="QGDH01000140">
    <property type="protein sequence ID" value="RAR05056.1"/>
    <property type="molecule type" value="Genomic_DNA"/>
</dbReference>
<dbReference type="PANTHER" id="PTHR37540:SF5">
    <property type="entry name" value="TRANSCRIPTION FACTOR DOMAIN-CONTAINING PROTEIN"/>
    <property type="match status" value="1"/>
</dbReference>